<feature type="domain" description="D-isomer specific 2-hydroxyacid dehydrogenase catalytic" evidence="5">
    <location>
        <begin position="33"/>
        <end position="339"/>
    </location>
</feature>
<reference evidence="7" key="1">
    <citation type="journal article" date="2023" name="Mol. Phylogenet. Evol.">
        <title>Genome-scale phylogeny and comparative genomics of the fungal order Sordariales.</title>
        <authorList>
            <person name="Hensen N."/>
            <person name="Bonometti L."/>
            <person name="Westerberg I."/>
            <person name="Brannstrom I.O."/>
            <person name="Guillou S."/>
            <person name="Cros-Aarteil S."/>
            <person name="Calhoun S."/>
            <person name="Haridas S."/>
            <person name="Kuo A."/>
            <person name="Mondo S."/>
            <person name="Pangilinan J."/>
            <person name="Riley R."/>
            <person name="LaButti K."/>
            <person name="Andreopoulos B."/>
            <person name="Lipzen A."/>
            <person name="Chen C."/>
            <person name="Yan M."/>
            <person name="Daum C."/>
            <person name="Ng V."/>
            <person name="Clum A."/>
            <person name="Steindorff A."/>
            <person name="Ohm R.A."/>
            <person name="Martin F."/>
            <person name="Silar P."/>
            <person name="Natvig D.O."/>
            <person name="Lalanne C."/>
            <person name="Gautier V."/>
            <person name="Ament-Velasquez S.L."/>
            <person name="Kruys A."/>
            <person name="Hutchinson M.I."/>
            <person name="Powell A.J."/>
            <person name="Barry K."/>
            <person name="Miller A.N."/>
            <person name="Grigoriev I.V."/>
            <person name="Debuchy R."/>
            <person name="Gladieux P."/>
            <person name="Hiltunen Thoren M."/>
            <person name="Johannesson H."/>
        </authorList>
    </citation>
    <scope>NUCLEOTIDE SEQUENCE</scope>
    <source>
        <strain evidence="7">CBS 232.78</strain>
    </source>
</reference>
<dbReference type="PANTHER" id="PTHR43026:SF1">
    <property type="entry name" value="2-HYDROXYACID DEHYDROGENASE HOMOLOG 1-RELATED"/>
    <property type="match status" value="1"/>
</dbReference>
<sequence>MKLAVFSAKPYDKLFLTRVQTAADEGATTSSGQVHHHVELIFHEFSLSLDTVALAKGADAVCVFVNDVLDEHVLTELHTLGVHAVLLRCAGYNNVDLKAADRLGLFVANVPSYSPEAVAEFAMALLQTLNRNTHRAYNRVREGNFSLDGLLGKTMRGKTVGIVGTGKIGIALARILNGFGCRMLAYDPYPNSLFETYGEFVPLEALLEQSDFVSLHCPLTDGTRHIINEKTLQQMKKGAMLVNTSRGGLIHTKSVIAALKSRHLGGLALDVYEAEGQLFYADHSDEIIEDDELMRLMTFPNVLVCGHQAFFTEEALTEIAECTLRNMDDFIRRNPCKNSLVESGNHKLVLSKRASIPVRI</sequence>
<evidence type="ECO:0000256" key="2">
    <source>
        <dbReference type="ARBA" id="ARBA00023002"/>
    </source>
</evidence>
<dbReference type="InterPro" id="IPR006139">
    <property type="entry name" value="D-isomer_2_OHA_DH_cat_dom"/>
</dbReference>
<dbReference type="Pfam" id="PF00389">
    <property type="entry name" value="2-Hacid_dh"/>
    <property type="match status" value="1"/>
</dbReference>
<dbReference type="InterPro" id="IPR058205">
    <property type="entry name" value="D-LDH-like"/>
</dbReference>
<gene>
    <name evidence="7" type="ORF">B0H63DRAFT_15730</name>
</gene>
<organism evidence="7 8">
    <name type="scientific">Podospora didyma</name>
    <dbReference type="NCBI Taxonomy" id="330526"/>
    <lineage>
        <taxon>Eukaryota</taxon>
        <taxon>Fungi</taxon>
        <taxon>Dikarya</taxon>
        <taxon>Ascomycota</taxon>
        <taxon>Pezizomycotina</taxon>
        <taxon>Sordariomycetes</taxon>
        <taxon>Sordariomycetidae</taxon>
        <taxon>Sordariales</taxon>
        <taxon>Podosporaceae</taxon>
        <taxon>Podospora</taxon>
    </lineage>
</organism>
<evidence type="ECO:0000259" key="6">
    <source>
        <dbReference type="Pfam" id="PF02826"/>
    </source>
</evidence>
<dbReference type="GO" id="GO:0008720">
    <property type="term" value="F:D-lactate dehydrogenase (NAD+) activity"/>
    <property type="evidence" value="ECO:0007669"/>
    <property type="project" value="TreeGrafter"/>
</dbReference>
<dbReference type="InterPro" id="IPR036291">
    <property type="entry name" value="NAD(P)-bd_dom_sf"/>
</dbReference>
<evidence type="ECO:0000256" key="1">
    <source>
        <dbReference type="ARBA" id="ARBA00005854"/>
    </source>
</evidence>
<evidence type="ECO:0008006" key="9">
    <source>
        <dbReference type="Google" id="ProtNLM"/>
    </source>
</evidence>
<dbReference type="EMBL" id="JAULSW010000001">
    <property type="protein sequence ID" value="KAK3393337.1"/>
    <property type="molecule type" value="Genomic_DNA"/>
</dbReference>
<dbReference type="SUPFAM" id="SSF52283">
    <property type="entry name" value="Formate/glycerate dehydrogenase catalytic domain-like"/>
    <property type="match status" value="1"/>
</dbReference>
<dbReference type="Gene3D" id="3.40.50.720">
    <property type="entry name" value="NAD(P)-binding Rossmann-like Domain"/>
    <property type="match status" value="2"/>
</dbReference>
<keyword evidence="2 4" id="KW-0560">Oxidoreductase</keyword>
<comment type="similarity">
    <text evidence="1 4">Belongs to the D-isomer specific 2-hydroxyacid dehydrogenase family.</text>
</comment>
<evidence type="ECO:0000313" key="7">
    <source>
        <dbReference type="EMBL" id="KAK3393337.1"/>
    </source>
</evidence>
<evidence type="ECO:0000256" key="3">
    <source>
        <dbReference type="ARBA" id="ARBA00023027"/>
    </source>
</evidence>
<dbReference type="InterPro" id="IPR029753">
    <property type="entry name" value="D-isomer_DH_CS"/>
</dbReference>
<feature type="domain" description="D-isomer specific 2-hydroxyacid dehydrogenase NAD-binding" evidence="6">
    <location>
        <begin position="124"/>
        <end position="309"/>
    </location>
</feature>
<dbReference type="AlphaFoldDB" id="A0AAE0U743"/>
<keyword evidence="3" id="KW-0520">NAD</keyword>
<dbReference type="InterPro" id="IPR029752">
    <property type="entry name" value="D-isomer_DH_CS1"/>
</dbReference>
<dbReference type="PROSITE" id="PS00670">
    <property type="entry name" value="D_2_HYDROXYACID_DH_2"/>
    <property type="match status" value="1"/>
</dbReference>
<proteinExistence type="inferred from homology"/>
<keyword evidence="8" id="KW-1185">Reference proteome</keyword>
<dbReference type="Pfam" id="PF02826">
    <property type="entry name" value="2-Hacid_dh_C"/>
    <property type="match status" value="1"/>
</dbReference>
<dbReference type="Proteomes" id="UP001285441">
    <property type="component" value="Unassembled WGS sequence"/>
</dbReference>
<dbReference type="CDD" id="cd12183">
    <property type="entry name" value="LDH_like_2"/>
    <property type="match status" value="1"/>
</dbReference>
<evidence type="ECO:0000259" key="5">
    <source>
        <dbReference type="Pfam" id="PF00389"/>
    </source>
</evidence>
<reference evidence="7" key="2">
    <citation type="submission" date="2023-06" db="EMBL/GenBank/DDBJ databases">
        <authorList>
            <consortium name="Lawrence Berkeley National Laboratory"/>
            <person name="Haridas S."/>
            <person name="Hensen N."/>
            <person name="Bonometti L."/>
            <person name="Westerberg I."/>
            <person name="Brannstrom I.O."/>
            <person name="Guillou S."/>
            <person name="Cros-Aarteil S."/>
            <person name="Calhoun S."/>
            <person name="Kuo A."/>
            <person name="Mondo S."/>
            <person name="Pangilinan J."/>
            <person name="Riley R."/>
            <person name="LaButti K."/>
            <person name="Andreopoulos B."/>
            <person name="Lipzen A."/>
            <person name="Chen C."/>
            <person name="Yanf M."/>
            <person name="Daum C."/>
            <person name="Ng V."/>
            <person name="Clum A."/>
            <person name="Steindorff A."/>
            <person name="Ohm R."/>
            <person name="Martin F."/>
            <person name="Silar P."/>
            <person name="Natvig D."/>
            <person name="Lalanne C."/>
            <person name="Gautier V."/>
            <person name="Ament-velasquez S.L."/>
            <person name="Kruys A."/>
            <person name="Hutchinson M.I."/>
            <person name="Powell A.J."/>
            <person name="Barry K."/>
            <person name="Miller A.N."/>
            <person name="Grigoriev I.V."/>
            <person name="Debuchy R."/>
            <person name="Gladieux P."/>
            <person name="Thoren M.H."/>
            <person name="Johannesson H."/>
        </authorList>
    </citation>
    <scope>NUCLEOTIDE SEQUENCE</scope>
    <source>
        <strain evidence="7">CBS 232.78</strain>
    </source>
</reference>
<dbReference type="GO" id="GO:0051287">
    <property type="term" value="F:NAD binding"/>
    <property type="evidence" value="ECO:0007669"/>
    <property type="project" value="InterPro"/>
</dbReference>
<dbReference type="InterPro" id="IPR006140">
    <property type="entry name" value="D-isomer_DH_NAD-bd"/>
</dbReference>
<dbReference type="PROSITE" id="PS00065">
    <property type="entry name" value="D_2_HYDROXYACID_DH_1"/>
    <property type="match status" value="1"/>
</dbReference>
<name>A0AAE0U743_9PEZI</name>
<accession>A0AAE0U743</accession>
<protein>
    <recommendedName>
        <fullName evidence="9">D-lactate dehydrogenase</fullName>
    </recommendedName>
</protein>
<evidence type="ECO:0000313" key="8">
    <source>
        <dbReference type="Proteomes" id="UP001285441"/>
    </source>
</evidence>
<comment type="caution">
    <text evidence="7">The sequence shown here is derived from an EMBL/GenBank/DDBJ whole genome shotgun (WGS) entry which is preliminary data.</text>
</comment>
<dbReference type="PANTHER" id="PTHR43026">
    <property type="entry name" value="2-HYDROXYACID DEHYDROGENASE HOMOLOG 1-RELATED"/>
    <property type="match status" value="1"/>
</dbReference>
<dbReference type="SUPFAM" id="SSF51735">
    <property type="entry name" value="NAD(P)-binding Rossmann-fold domains"/>
    <property type="match status" value="1"/>
</dbReference>
<evidence type="ECO:0000256" key="4">
    <source>
        <dbReference type="RuleBase" id="RU003719"/>
    </source>
</evidence>